<feature type="compositionally biased region" description="Basic and acidic residues" evidence="2">
    <location>
        <begin position="71"/>
        <end position="86"/>
    </location>
</feature>
<organism evidence="6 7">
    <name type="scientific">Zosterops borbonicus</name>
    <dbReference type="NCBI Taxonomy" id="364589"/>
    <lineage>
        <taxon>Eukaryota</taxon>
        <taxon>Metazoa</taxon>
        <taxon>Chordata</taxon>
        <taxon>Craniata</taxon>
        <taxon>Vertebrata</taxon>
        <taxon>Euteleostomi</taxon>
        <taxon>Archelosauria</taxon>
        <taxon>Archosauria</taxon>
        <taxon>Dinosauria</taxon>
        <taxon>Saurischia</taxon>
        <taxon>Theropoda</taxon>
        <taxon>Coelurosauria</taxon>
        <taxon>Aves</taxon>
        <taxon>Neognathae</taxon>
        <taxon>Neoaves</taxon>
        <taxon>Telluraves</taxon>
        <taxon>Australaves</taxon>
        <taxon>Passeriformes</taxon>
        <taxon>Sylvioidea</taxon>
        <taxon>Zosteropidae</taxon>
        <taxon>Zosterops</taxon>
    </lineage>
</organism>
<feature type="region of interest" description="Disordered" evidence="2">
    <location>
        <begin position="634"/>
        <end position="664"/>
    </location>
</feature>
<feature type="transmembrane region" description="Helical" evidence="3">
    <location>
        <begin position="905"/>
        <end position="929"/>
    </location>
</feature>
<dbReference type="GO" id="GO:0071944">
    <property type="term" value="C:cell periphery"/>
    <property type="evidence" value="ECO:0007669"/>
    <property type="project" value="UniProtKB-ARBA"/>
</dbReference>
<evidence type="ECO:0000259" key="5">
    <source>
        <dbReference type="PROSITE" id="PS50026"/>
    </source>
</evidence>
<sequence>MRGDTVTATTVEEDTVMDTTMEGDTVTATTLEGDTVTMEGDTVMDTTMGGDIVVDTTVGGDTVTATTVGGDKAKSTTDTPPARRERNVTARPVEGNVTTVGSVTKATSSGGVRGRNVTVTAVVSANTDHDVVTTPEMDTEVSVNPDHDVVTPTVTTKRSRVVSTTTDRDVVTPRVVSANTDHNVVTTMEMDTEVSANTDHDVVAGTDHDFITLTLVSTTTDHDIIPGTDHDVVTTTVRDTRVTRSVPKATTAGDNTTTVPPRNVTASPARSHSRATTREGDIAVTLSHPVEGDTTATEGDTAVTPPNPMEGDTTAMDGDTAVTEGDTEATPMEGDTEATPMEGDTEATPIEGDTEATTLSHTRATTVGSDTVTVLPGHLGSHSRATTRVRATTRATGDNSRATTLEGDTGATTLEGDTRATTLESDTGATIVESDTTAMPMTTVGGDTRATTLISDTRATTPDNHTLSTLPVTPANVTSTPALPGATNTTLGVTETPPNVTEATGALGHGSAGTVGDILTSTATPVVTTVAAICLYLPHGSSPPAIVCHNGGVANLTRCLCPPGFSGPACETPDPNDRCAQGSTAVGNRCVCPPGRTGPRCATPDPATACRHGGTAVGTRCYCPRGWSGPRCEDPVTTTPRTRTTTTTTTTTRRTTTTTVPTTRDPCLNGGRWTGTSCLCPPNMDGPRCEFGATTINLTAELGPFVTMMARVTNREFSEDMADAASPGHRRFAEEFGRTMDGIYRNVSGYRGIDVLSLSRGSVVVNYRVRLLPLPANASLERRALELLAVANAAPRPHNCGPSADGFCFTATSARATGAATTAINDTELCRRHAAANFSRFYFPHRTAHGLLCITNCTLNVPGSFDCHRGLCWLTMEGPQCFCPDLPWYLSSGDRCQTHISKLGLGLGVGLGLGLTILILLILCIVLAVHLARGRKKSPGASLAAEDVWPDSGRNGRVTGIYHVNSVGKGPYGQNTYKPSSEVAEPPAPVGDGVTSFWGRSSA</sequence>
<name>A0A8K1DA92_9PASS</name>
<dbReference type="OrthoDB" id="7493297at2759"/>
<dbReference type="PANTHER" id="PTHR37999:SF2">
    <property type="entry name" value="MUCIN-17"/>
    <property type="match status" value="1"/>
</dbReference>
<feature type="region of interest" description="Disordered" evidence="2">
    <location>
        <begin position="459"/>
        <end position="483"/>
    </location>
</feature>
<comment type="caution">
    <text evidence="1">Lacks conserved residue(s) required for the propagation of feature annotation.</text>
</comment>
<keyword evidence="1" id="KW-0245">EGF-like domain</keyword>
<dbReference type="SUPFAM" id="SSF82671">
    <property type="entry name" value="SEA domain"/>
    <property type="match status" value="1"/>
</dbReference>
<feature type="compositionally biased region" description="Low complexity" evidence="2">
    <location>
        <begin position="384"/>
        <end position="396"/>
    </location>
</feature>
<feature type="compositionally biased region" description="Polar residues" evidence="2">
    <location>
        <begin position="252"/>
        <end position="270"/>
    </location>
</feature>
<dbReference type="PROSITE" id="PS01186">
    <property type="entry name" value="EGF_2"/>
    <property type="match status" value="2"/>
</dbReference>
<dbReference type="AlphaFoldDB" id="A0A8K1DA92"/>
<keyword evidence="3" id="KW-1133">Transmembrane helix</keyword>
<dbReference type="InterPro" id="IPR036364">
    <property type="entry name" value="SEA_dom_sf"/>
</dbReference>
<proteinExistence type="predicted"/>
<dbReference type="Gene3D" id="2.10.25.10">
    <property type="entry name" value="Laminin"/>
    <property type="match status" value="2"/>
</dbReference>
<dbReference type="SMART" id="SM00181">
    <property type="entry name" value="EGF"/>
    <property type="match status" value="4"/>
</dbReference>
<keyword evidence="3" id="KW-0472">Membrane</keyword>
<gene>
    <name evidence="6" type="ORF">HGM15179_018601</name>
</gene>
<keyword evidence="7" id="KW-1185">Reference proteome</keyword>
<dbReference type="PROSITE" id="PS50024">
    <property type="entry name" value="SEA"/>
    <property type="match status" value="1"/>
</dbReference>
<reference evidence="6" key="1">
    <citation type="submission" date="2019-04" db="EMBL/GenBank/DDBJ databases">
        <title>Genome assembly of Zosterops borbonicus 15179.</title>
        <authorList>
            <person name="Leroy T."/>
            <person name="Anselmetti Y."/>
            <person name="Tilak M.-K."/>
            <person name="Nabholz B."/>
        </authorList>
    </citation>
    <scope>NUCLEOTIDE SEQUENCE</scope>
    <source>
        <strain evidence="6">HGM_15179</strain>
        <tissue evidence="6">Muscle</tissue>
    </source>
</reference>
<dbReference type="InterPro" id="IPR000082">
    <property type="entry name" value="SEA_dom"/>
</dbReference>
<evidence type="ECO:0000313" key="6">
    <source>
        <dbReference type="EMBL" id="TRZ08508.1"/>
    </source>
</evidence>
<evidence type="ECO:0000256" key="2">
    <source>
        <dbReference type="SAM" id="MobiDB-lite"/>
    </source>
</evidence>
<dbReference type="Proteomes" id="UP000796761">
    <property type="component" value="Unassembled WGS sequence"/>
</dbReference>
<dbReference type="InterPro" id="IPR053311">
    <property type="entry name" value="Mucosal_Integrity_Assoc"/>
</dbReference>
<keyword evidence="3" id="KW-0812">Transmembrane</keyword>
<dbReference type="InterPro" id="IPR000742">
    <property type="entry name" value="EGF"/>
</dbReference>
<feature type="region of interest" description="Disordered" evidence="2">
    <location>
        <begin position="376"/>
        <end position="413"/>
    </location>
</feature>
<evidence type="ECO:0000313" key="7">
    <source>
        <dbReference type="Proteomes" id="UP000796761"/>
    </source>
</evidence>
<feature type="region of interest" description="Disordered" evidence="2">
    <location>
        <begin position="975"/>
        <end position="1003"/>
    </location>
</feature>
<feature type="region of interest" description="Disordered" evidence="2">
    <location>
        <begin position="64"/>
        <end position="86"/>
    </location>
</feature>
<dbReference type="PROSITE" id="PS00022">
    <property type="entry name" value="EGF_1"/>
    <property type="match status" value="2"/>
</dbReference>
<dbReference type="PROSITE" id="PS50026">
    <property type="entry name" value="EGF_3"/>
    <property type="match status" value="1"/>
</dbReference>
<feature type="region of interest" description="Disordered" evidence="2">
    <location>
        <begin position="245"/>
        <end position="350"/>
    </location>
</feature>
<feature type="compositionally biased region" description="Low complexity" evidence="2">
    <location>
        <begin position="635"/>
        <end position="664"/>
    </location>
</feature>
<feature type="domain" description="EGF-like" evidence="5">
    <location>
        <begin position="530"/>
        <end position="571"/>
    </location>
</feature>
<evidence type="ECO:0000259" key="4">
    <source>
        <dbReference type="PROSITE" id="PS50024"/>
    </source>
</evidence>
<evidence type="ECO:0000256" key="3">
    <source>
        <dbReference type="SAM" id="Phobius"/>
    </source>
</evidence>
<feature type="disulfide bond" evidence="1">
    <location>
        <begin position="561"/>
        <end position="570"/>
    </location>
</feature>
<dbReference type="EMBL" id="SWJQ01001331">
    <property type="protein sequence ID" value="TRZ08508.1"/>
    <property type="molecule type" value="Genomic_DNA"/>
</dbReference>
<evidence type="ECO:0000256" key="1">
    <source>
        <dbReference type="PROSITE-ProRule" id="PRU00076"/>
    </source>
</evidence>
<dbReference type="Pfam" id="PF01390">
    <property type="entry name" value="SEA"/>
    <property type="match status" value="1"/>
</dbReference>
<feature type="domain" description="SEA" evidence="4">
    <location>
        <begin position="702"/>
        <end position="821"/>
    </location>
</feature>
<protein>
    <submittedName>
        <fullName evidence="6">Uncharacterized protein</fullName>
    </submittedName>
</protein>
<accession>A0A8K1DA92</accession>
<keyword evidence="1" id="KW-1015">Disulfide bond</keyword>
<comment type="caution">
    <text evidence="6">The sequence shown here is derived from an EMBL/GenBank/DDBJ whole genome shotgun (WGS) entry which is preliminary data.</text>
</comment>
<dbReference type="CDD" id="cd00054">
    <property type="entry name" value="EGF_CA"/>
    <property type="match status" value="1"/>
</dbReference>
<dbReference type="PANTHER" id="PTHR37999">
    <property type="entry name" value="MUCIN-17"/>
    <property type="match status" value="1"/>
</dbReference>